<reference evidence="1" key="1">
    <citation type="submission" date="2021-03" db="EMBL/GenBank/DDBJ databases">
        <authorList>
            <person name="Tran Van P."/>
        </authorList>
    </citation>
    <scope>NUCLEOTIDE SEQUENCE</scope>
</reference>
<dbReference type="EMBL" id="CAJPIN010018128">
    <property type="protein sequence ID" value="CAG2061994.1"/>
    <property type="molecule type" value="Genomic_DNA"/>
</dbReference>
<comment type="caution">
    <text evidence="1">The sequence shown here is derived from an EMBL/GenBank/DDBJ whole genome shotgun (WGS) entry which is preliminary data.</text>
</comment>
<sequence>MIRSELRRGVKTKCTITPLGKEWKQTFLTPASVSAWSKVPLATHGRGNSLGRFVLWLVNPFFQLLSLQFHLDEVTSVKPSPDDFLRTVNEDGVSADEDVSSLANLVEETDESSVDLEKVTFILYDRPVVTSTKALLSQQTRLPMTRTSRFDPSWVY</sequence>
<keyword evidence="2" id="KW-1185">Reference proteome</keyword>
<dbReference type="Proteomes" id="UP001153148">
    <property type="component" value="Unassembled WGS sequence"/>
</dbReference>
<protein>
    <submittedName>
        <fullName evidence="1">Uncharacterized protein</fullName>
    </submittedName>
</protein>
<name>A0ABN7P7R9_TIMPD</name>
<accession>A0ABN7P7R9</accession>
<organism evidence="1 2">
    <name type="scientific">Timema podura</name>
    <name type="common">Walking stick</name>
    <dbReference type="NCBI Taxonomy" id="61482"/>
    <lineage>
        <taxon>Eukaryota</taxon>
        <taxon>Metazoa</taxon>
        <taxon>Ecdysozoa</taxon>
        <taxon>Arthropoda</taxon>
        <taxon>Hexapoda</taxon>
        <taxon>Insecta</taxon>
        <taxon>Pterygota</taxon>
        <taxon>Neoptera</taxon>
        <taxon>Polyneoptera</taxon>
        <taxon>Phasmatodea</taxon>
        <taxon>Timematodea</taxon>
        <taxon>Timematoidea</taxon>
        <taxon>Timematidae</taxon>
        <taxon>Timema</taxon>
    </lineage>
</organism>
<gene>
    <name evidence="1" type="ORF">TPAB3V08_LOCUS8947</name>
</gene>
<evidence type="ECO:0000313" key="1">
    <source>
        <dbReference type="EMBL" id="CAG2061994.1"/>
    </source>
</evidence>
<evidence type="ECO:0000313" key="2">
    <source>
        <dbReference type="Proteomes" id="UP001153148"/>
    </source>
</evidence>
<proteinExistence type="predicted"/>